<feature type="region of interest" description="Disordered" evidence="7">
    <location>
        <begin position="468"/>
        <end position="494"/>
    </location>
</feature>
<evidence type="ECO:0000256" key="6">
    <source>
        <dbReference type="ARBA" id="ARBA00022837"/>
    </source>
</evidence>
<dbReference type="PANTHER" id="PTHR42693:SF42">
    <property type="entry name" value="ARYLSULFATASE G"/>
    <property type="match status" value="1"/>
</dbReference>
<evidence type="ECO:0000256" key="4">
    <source>
        <dbReference type="ARBA" id="ARBA00022729"/>
    </source>
</evidence>
<evidence type="ECO:0000313" key="10">
    <source>
        <dbReference type="EMBL" id="TWT78131.1"/>
    </source>
</evidence>
<dbReference type="Proteomes" id="UP000318478">
    <property type="component" value="Unassembled WGS sequence"/>
</dbReference>
<comment type="cofactor">
    <cofactor evidence="1">
        <name>Ca(2+)</name>
        <dbReference type="ChEBI" id="CHEBI:29108"/>
    </cofactor>
</comment>
<comment type="caution">
    <text evidence="10">The sequence shown here is derived from an EMBL/GenBank/DDBJ whole genome shotgun (WGS) entry which is preliminary data.</text>
</comment>
<dbReference type="SUPFAM" id="SSF53649">
    <property type="entry name" value="Alkaline phosphatase-like"/>
    <property type="match status" value="1"/>
</dbReference>
<dbReference type="CDD" id="cd16144">
    <property type="entry name" value="ARS_like"/>
    <property type="match status" value="1"/>
</dbReference>
<keyword evidence="11" id="KW-1185">Reference proteome</keyword>
<proteinExistence type="inferred from homology"/>
<feature type="domain" description="Sulfatase N-terminal" evidence="9">
    <location>
        <begin position="29"/>
        <end position="369"/>
    </location>
</feature>
<accession>A0A5C5YTJ7</accession>
<name>A0A5C5YTJ7_9BACT</name>
<evidence type="ECO:0000256" key="8">
    <source>
        <dbReference type="SAM" id="SignalP"/>
    </source>
</evidence>
<dbReference type="PANTHER" id="PTHR42693">
    <property type="entry name" value="ARYLSULFATASE FAMILY MEMBER"/>
    <property type="match status" value="1"/>
</dbReference>
<keyword evidence="5 10" id="KW-0378">Hydrolase</keyword>
<dbReference type="OrthoDB" id="9783154at2"/>
<feature type="chain" id="PRO_5023126440" evidence="8">
    <location>
        <begin position="23"/>
        <end position="494"/>
    </location>
</feature>
<dbReference type="Pfam" id="PF00884">
    <property type="entry name" value="Sulfatase"/>
    <property type="match status" value="1"/>
</dbReference>
<keyword evidence="6" id="KW-0106">Calcium</keyword>
<evidence type="ECO:0000259" key="9">
    <source>
        <dbReference type="Pfam" id="PF00884"/>
    </source>
</evidence>
<evidence type="ECO:0000256" key="1">
    <source>
        <dbReference type="ARBA" id="ARBA00001913"/>
    </source>
</evidence>
<comment type="similarity">
    <text evidence="2">Belongs to the sulfatase family.</text>
</comment>
<dbReference type="AlphaFoldDB" id="A0A5C5YTJ7"/>
<reference evidence="10 11" key="1">
    <citation type="submission" date="2019-02" db="EMBL/GenBank/DDBJ databases">
        <title>Deep-cultivation of Planctomycetes and their phenomic and genomic characterization uncovers novel biology.</title>
        <authorList>
            <person name="Wiegand S."/>
            <person name="Jogler M."/>
            <person name="Boedeker C."/>
            <person name="Pinto D."/>
            <person name="Vollmers J."/>
            <person name="Rivas-Marin E."/>
            <person name="Kohn T."/>
            <person name="Peeters S.H."/>
            <person name="Heuer A."/>
            <person name="Rast P."/>
            <person name="Oberbeckmann S."/>
            <person name="Bunk B."/>
            <person name="Jeske O."/>
            <person name="Meyerdierks A."/>
            <person name="Storesund J.E."/>
            <person name="Kallscheuer N."/>
            <person name="Luecker S."/>
            <person name="Lage O.M."/>
            <person name="Pohl T."/>
            <person name="Merkel B.J."/>
            <person name="Hornburger P."/>
            <person name="Mueller R.-W."/>
            <person name="Bruemmer F."/>
            <person name="Labrenz M."/>
            <person name="Spormann A.M."/>
            <person name="Op Den Camp H."/>
            <person name="Overmann J."/>
            <person name="Amann R."/>
            <person name="Jetten M.S.M."/>
            <person name="Mascher T."/>
            <person name="Medema M.H."/>
            <person name="Devos D.P."/>
            <person name="Kaster A.-K."/>
            <person name="Ovreas L."/>
            <person name="Rohde M."/>
            <person name="Galperin M.Y."/>
            <person name="Jogler C."/>
        </authorList>
    </citation>
    <scope>NUCLEOTIDE SEQUENCE [LARGE SCALE GENOMIC DNA]</scope>
    <source>
        <strain evidence="10 11">Pla123a</strain>
    </source>
</reference>
<dbReference type="EMBL" id="SJPO01000002">
    <property type="protein sequence ID" value="TWT78131.1"/>
    <property type="molecule type" value="Genomic_DNA"/>
</dbReference>
<dbReference type="Gene3D" id="3.40.720.10">
    <property type="entry name" value="Alkaline Phosphatase, subunit A"/>
    <property type="match status" value="1"/>
</dbReference>
<feature type="signal peptide" evidence="8">
    <location>
        <begin position="1"/>
        <end position="22"/>
    </location>
</feature>
<dbReference type="EC" id="3.1.6.1" evidence="10"/>
<evidence type="ECO:0000256" key="3">
    <source>
        <dbReference type="ARBA" id="ARBA00022723"/>
    </source>
</evidence>
<dbReference type="InterPro" id="IPR017850">
    <property type="entry name" value="Alkaline_phosphatase_core_sf"/>
</dbReference>
<evidence type="ECO:0000256" key="2">
    <source>
        <dbReference type="ARBA" id="ARBA00008779"/>
    </source>
</evidence>
<evidence type="ECO:0000313" key="11">
    <source>
        <dbReference type="Proteomes" id="UP000318478"/>
    </source>
</evidence>
<gene>
    <name evidence="10" type="primary">atsA_10</name>
    <name evidence="10" type="ORF">Pla123a_09210</name>
</gene>
<dbReference type="InterPro" id="IPR050738">
    <property type="entry name" value="Sulfatase"/>
</dbReference>
<evidence type="ECO:0000256" key="5">
    <source>
        <dbReference type="ARBA" id="ARBA00022801"/>
    </source>
</evidence>
<organism evidence="10 11">
    <name type="scientific">Posidoniimonas polymericola</name>
    <dbReference type="NCBI Taxonomy" id="2528002"/>
    <lineage>
        <taxon>Bacteria</taxon>
        <taxon>Pseudomonadati</taxon>
        <taxon>Planctomycetota</taxon>
        <taxon>Planctomycetia</taxon>
        <taxon>Pirellulales</taxon>
        <taxon>Lacipirellulaceae</taxon>
        <taxon>Posidoniimonas</taxon>
    </lineage>
</organism>
<protein>
    <submittedName>
        <fullName evidence="10">Arylsulfatase</fullName>
        <ecNumber evidence="10">3.1.6.1</ecNumber>
    </submittedName>
</protein>
<dbReference type="GO" id="GO:0004065">
    <property type="term" value="F:arylsulfatase activity"/>
    <property type="evidence" value="ECO:0007669"/>
    <property type="project" value="UniProtKB-EC"/>
</dbReference>
<dbReference type="Gene3D" id="3.30.1120.10">
    <property type="match status" value="1"/>
</dbReference>
<evidence type="ECO:0000256" key="7">
    <source>
        <dbReference type="SAM" id="MobiDB-lite"/>
    </source>
</evidence>
<keyword evidence="3" id="KW-0479">Metal-binding</keyword>
<dbReference type="InterPro" id="IPR000917">
    <property type="entry name" value="Sulfatase_N"/>
</dbReference>
<dbReference type="RefSeq" id="WP_146584366.1">
    <property type="nucleotide sequence ID" value="NZ_SJPO01000002.1"/>
</dbReference>
<sequence length="494" mass="54661" precursor="true">MNLFQVLPASAALLLLASPATAASSDRPPNILFLLVDDLGWGALSSYGAELHDTPNFDALAARGMRFDNAYAACTVCSPSRAAILTGRYPARLHLTDWIPGHGRPEAPLAVPDWSREIDPGLVTLPEALGDHGYRTWFLGKWHLMPIYDEWSDQRTRLEQAKHTPQAHGFDVNIAGREWGQPKGRGRYFYPFDMPGIRSGEEGEYLTDRLTDEALKLLDTAEQGENAKPFLLYLSYYTVHTPLMGKPADVEHYRRVLADRDNPPTENELRTLANYAAMHRSLDQSIGRIVAKLDEVGLADDTIIVFTGDNGGDRHDACGGLRGRKGTEFEGGVREPACVVWPGRIGAGSKSSTPIIGMDFYPTLLSLAGLPLRPDQHADGVDLSPVLTGNGGIDREALYWHYPHYHRTTPYSAVRRGDWKLIHMHEDDRRLLFDLAADPHEQHDLAAARPERAAELFDDLEAWKRQVNAQMPTPRPVLDPGASNTSDQAAGVGR</sequence>
<dbReference type="GO" id="GO:0046872">
    <property type="term" value="F:metal ion binding"/>
    <property type="evidence" value="ECO:0007669"/>
    <property type="project" value="UniProtKB-KW"/>
</dbReference>
<keyword evidence="4 8" id="KW-0732">Signal</keyword>